<comment type="caution">
    <text evidence="1">The sequence shown here is derived from an EMBL/GenBank/DDBJ whole genome shotgun (WGS) entry which is preliminary data.</text>
</comment>
<dbReference type="Proteomes" id="UP000599074">
    <property type="component" value="Unassembled WGS sequence"/>
</dbReference>
<dbReference type="AlphaFoldDB" id="A0A8J3TF68"/>
<gene>
    <name evidence="1" type="ORF">Pme01_32510</name>
</gene>
<name>A0A8J3TF68_9ACTN</name>
<sequence length="135" mass="14494">MTATRPGGPPAYVAAHRIAVVDGRLPFEQAYCLTKLVFDHAGGPVVPERRGQMSLKLCKALAVENLVMLTGEMSETMPAIVRLTVTASFLEELGYLPEQIVVVESRNSGGHKNVNWFVEVTQEGLDLVASAIASG</sequence>
<accession>A0A8J3TF68</accession>
<evidence type="ECO:0000313" key="2">
    <source>
        <dbReference type="Proteomes" id="UP000599074"/>
    </source>
</evidence>
<keyword evidence="2" id="KW-1185">Reference proteome</keyword>
<organism evidence="1 2">
    <name type="scientific">Planosporangium mesophilum</name>
    <dbReference type="NCBI Taxonomy" id="689768"/>
    <lineage>
        <taxon>Bacteria</taxon>
        <taxon>Bacillati</taxon>
        <taxon>Actinomycetota</taxon>
        <taxon>Actinomycetes</taxon>
        <taxon>Micromonosporales</taxon>
        <taxon>Micromonosporaceae</taxon>
        <taxon>Planosporangium</taxon>
    </lineage>
</organism>
<proteinExistence type="predicted"/>
<dbReference type="EMBL" id="BOON01000030">
    <property type="protein sequence ID" value="GII23654.1"/>
    <property type="molecule type" value="Genomic_DNA"/>
</dbReference>
<dbReference type="RefSeq" id="WP_168116343.1">
    <property type="nucleotide sequence ID" value="NZ_BOON01000030.1"/>
</dbReference>
<reference evidence="1" key="1">
    <citation type="submission" date="2021-01" db="EMBL/GenBank/DDBJ databases">
        <title>Whole genome shotgun sequence of Planosporangium mesophilum NBRC 109066.</title>
        <authorList>
            <person name="Komaki H."/>
            <person name="Tamura T."/>
        </authorList>
    </citation>
    <scope>NUCLEOTIDE SEQUENCE</scope>
    <source>
        <strain evidence="1">NBRC 109066</strain>
    </source>
</reference>
<protein>
    <submittedName>
        <fullName evidence="1">Uncharacterized protein</fullName>
    </submittedName>
</protein>
<evidence type="ECO:0000313" key="1">
    <source>
        <dbReference type="EMBL" id="GII23654.1"/>
    </source>
</evidence>